<evidence type="ECO:0000313" key="1">
    <source>
        <dbReference type="EMBL" id="MBX38154.1"/>
    </source>
</evidence>
<sequence length="33" mass="3764">MKKDLNKANFALVTKIIKLQGEAVKLQYISKQT</sequence>
<organism evidence="1">
    <name type="scientific">Rhizophora mucronata</name>
    <name type="common">Asiatic mangrove</name>
    <dbReference type="NCBI Taxonomy" id="61149"/>
    <lineage>
        <taxon>Eukaryota</taxon>
        <taxon>Viridiplantae</taxon>
        <taxon>Streptophyta</taxon>
        <taxon>Embryophyta</taxon>
        <taxon>Tracheophyta</taxon>
        <taxon>Spermatophyta</taxon>
        <taxon>Magnoliopsida</taxon>
        <taxon>eudicotyledons</taxon>
        <taxon>Gunneridae</taxon>
        <taxon>Pentapetalae</taxon>
        <taxon>rosids</taxon>
        <taxon>fabids</taxon>
        <taxon>Malpighiales</taxon>
        <taxon>Rhizophoraceae</taxon>
        <taxon>Rhizophora</taxon>
    </lineage>
</organism>
<accession>A0A2P2N6M7</accession>
<protein>
    <submittedName>
        <fullName evidence="1">Uncharacterized protein</fullName>
    </submittedName>
</protein>
<proteinExistence type="predicted"/>
<dbReference type="EMBL" id="GGEC01057670">
    <property type="protein sequence ID" value="MBX38154.1"/>
    <property type="molecule type" value="Transcribed_RNA"/>
</dbReference>
<name>A0A2P2N6M7_RHIMU</name>
<dbReference type="AlphaFoldDB" id="A0A2P2N6M7"/>
<reference evidence="1" key="1">
    <citation type="submission" date="2018-02" db="EMBL/GenBank/DDBJ databases">
        <title>Rhizophora mucronata_Transcriptome.</title>
        <authorList>
            <person name="Meera S.P."/>
            <person name="Sreeshan A."/>
            <person name="Augustine A."/>
        </authorList>
    </citation>
    <scope>NUCLEOTIDE SEQUENCE</scope>
    <source>
        <tissue evidence="1">Leaf</tissue>
    </source>
</reference>